<evidence type="ECO:0000256" key="3">
    <source>
        <dbReference type="ARBA" id="ARBA00022801"/>
    </source>
</evidence>
<feature type="region of interest" description="Disordered" evidence="5">
    <location>
        <begin position="267"/>
        <end position="293"/>
    </location>
</feature>
<dbReference type="InterPro" id="IPR038765">
    <property type="entry name" value="Papain-like_cys_pep_sf"/>
</dbReference>
<feature type="domain" description="NlpC/P60" evidence="6">
    <location>
        <begin position="51"/>
        <end position="177"/>
    </location>
</feature>
<name>A0A9D9HNX2_9SPIR</name>
<keyword evidence="2" id="KW-0645">Protease</keyword>
<feature type="compositionally biased region" description="Polar residues" evidence="5">
    <location>
        <begin position="213"/>
        <end position="248"/>
    </location>
</feature>
<keyword evidence="3" id="KW-0378">Hydrolase</keyword>
<evidence type="ECO:0000256" key="4">
    <source>
        <dbReference type="ARBA" id="ARBA00022807"/>
    </source>
</evidence>
<comment type="similarity">
    <text evidence="1">Belongs to the peptidase C40 family.</text>
</comment>
<dbReference type="PANTHER" id="PTHR47053:SF1">
    <property type="entry name" value="MUREIN DD-ENDOPEPTIDASE MEPH-RELATED"/>
    <property type="match status" value="1"/>
</dbReference>
<evidence type="ECO:0000313" key="8">
    <source>
        <dbReference type="Proteomes" id="UP000823638"/>
    </source>
</evidence>
<dbReference type="EMBL" id="JADIMM010000067">
    <property type="protein sequence ID" value="MBO8457514.1"/>
    <property type="molecule type" value="Genomic_DNA"/>
</dbReference>
<dbReference type="PROSITE" id="PS51935">
    <property type="entry name" value="NLPC_P60"/>
    <property type="match status" value="1"/>
</dbReference>
<evidence type="ECO:0000256" key="1">
    <source>
        <dbReference type="ARBA" id="ARBA00007074"/>
    </source>
</evidence>
<evidence type="ECO:0000256" key="5">
    <source>
        <dbReference type="SAM" id="MobiDB-lite"/>
    </source>
</evidence>
<feature type="compositionally biased region" description="Basic and acidic residues" evidence="5">
    <location>
        <begin position="267"/>
        <end position="278"/>
    </location>
</feature>
<protein>
    <submittedName>
        <fullName evidence="7">C40 family peptidase</fullName>
    </submittedName>
</protein>
<dbReference type="Pfam" id="PF00877">
    <property type="entry name" value="NLPC_P60"/>
    <property type="match status" value="1"/>
</dbReference>
<evidence type="ECO:0000256" key="2">
    <source>
        <dbReference type="ARBA" id="ARBA00022670"/>
    </source>
</evidence>
<sequence>MGFSLFFFQIKNISFTSYKIRTEIFFVFFLIFLTFSAFSGEKIPLKSANPQEDRTKILLNARTYIGTPYVYGGIGRTGIDCSGLIYTVVLDTTGQAVPRSVRALYKFSKEIPVSELEPGDIVFFQTGNPGIPTHAGFYLGDNQFLHSASAGSETGVIISSLDEKYWKNTFFSAGRIFPSTSQPFELSKDYDTVLAESSEEDFTEEYLAHSDSTLSYSENNSSVNKEPIPNSSEIKGSSAKITSGTPYGNFSDEALKKAEQINKEALEKARNLDDEKNAKAGNWSDRAQKYLQP</sequence>
<evidence type="ECO:0000313" key="7">
    <source>
        <dbReference type="EMBL" id="MBO8457514.1"/>
    </source>
</evidence>
<gene>
    <name evidence="7" type="ORF">IAA81_04715</name>
</gene>
<organism evidence="7 8">
    <name type="scientific">Candidatus Gallitreponema excrementavium</name>
    <dbReference type="NCBI Taxonomy" id="2840840"/>
    <lineage>
        <taxon>Bacteria</taxon>
        <taxon>Pseudomonadati</taxon>
        <taxon>Spirochaetota</taxon>
        <taxon>Spirochaetia</taxon>
        <taxon>Spirochaetales</taxon>
        <taxon>Candidatus Gallitreponema</taxon>
    </lineage>
</organism>
<keyword evidence="4" id="KW-0788">Thiol protease</keyword>
<dbReference type="GO" id="GO:0006508">
    <property type="term" value="P:proteolysis"/>
    <property type="evidence" value="ECO:0007669"/>
    <property type="project" value="UniProtKB-KW"/>
</dbReference>
<dbReference type="InterPro" id="IPR000064">
    <property type="entry name" value="NLP_P60_dom"/>
</dbReference>
<proteinExistence type="inferred from homology"/>
<accession>A0A9D9HNX2</accession>
<dbReference type="InterPro" id="IPR051202">
    <property type="entry name" value="Peptidase_C40"/>
</dbReference>
<reference evidence="7" key="2">
    <citation type="journal article" date="2021" name="PeerJ">
        <title>Extensive microbial diversity within the chicken gut microbiome revealed by metagenomics and culture.</title>
        <authorList>
            <person name="Gilroy R."/>
            <person name="Ravi A."/>
            <person name="Getino M."/>
            <person name="Pursley I."/>
            <person name="Horton D.L."/>
            <person name="Alikhan N.F."/>
            <person name="Baker D."/>
            <person name="Gharbi K."/>
            <person name="Hall N."/>
            <person name="Watson M."/>
            <person name="Adriaenssens E.M."/>
            <person name="Foster-Nyarko E."/>
            <person name="Jarju S."/>
            <person name="Secka A."/>
            <person name="Antonio M."/>
            <person name="Oren A."/>
            <person name="Chaudhuri R.R."/>
            <person name="La Ragione R."/>
            <person name="Hildebrand F."/>
            <person name="Pallen M.J."/>
        </authorList>
    </citation>
    <scope>NUCLEOTIDE SEQUENCE</scope>
    <source>
        <strain evidence="7">10532</strain>
    </source>
</reference>
<dbReference type="SUPFAM" id="SSF54001">
    <property type="entry name" value="Cysteine proteinases"/>
    <property type="match status" value="1"/>
</dbReference>
<dbReference type="GO" id="GO:0008234">
    <property type="term" value="F:cysteine-type peptidase activity"/>
    <property type="evidence" value="ECO:0007669"/>
    <property type="project" value="UniProtKB-KW"/>
</dbReference>
<comment type="caution">
    <text evidence="7">The sequence shown here is derived from an EMBL/GenBank/DDBJ whole genome shotgun (WGS) entry which is preliminary data.</text>
</comment>
<evidence type="ECO:0000259" key="6">
    <source>
        <dbReference type="PROSITE" id="PS51935"/>
    </source>
</evidence>
<dbReference type="AlphaFoldDB" id="A0A9D9HNX2"/>
<feature type="region of interest" description="Disordered" evidence="5">
    <location>
        <begin position="213"/>
        <end position="249"/>
    </location>
</feature>
<reference evidence="7" key="1">
    <citation type="submission" date="2020-10" db="EMBL/GenBank/DDBJ databases">
        <authorList>
            <person name="Gilroy R."/>
        </authorList>
    </citation>
    <scope>NUCLEOTIDE SEQUENCE</scope>
    <source>
        <strain evidence="7">10532</strain>
    </source>
</reference>
<dbReference type="PANTHER" id="PTHR47053">
    <property type="entry name" value="MUREIN DD-ENDOPEPTIDASE MEPH-RELATED"/>
    <property type="match status" value="1"/>
</dbReference>
<dbReference type="Proteomes" id="UP000823638">
    <property type="component" value="Unassembled WGS sequence"/>
</dbReference>
<dbReference type="Gene3D" id="3.90.1720.10">
    <property type="entry name" value="endopeptidase domain like (from Nostoc punctiforme)"/>
    <property type="match status" value="1"/>
</dbReference>